<dbReference type="EMBL" id="JAAVLN010000003">
    <property type="protein sequence ID" value="NKC05160.1"/>
    <property type="molecule type" value="Genomic_DNA"/>
</dbReference>
<sequence>MDASYLVEPVENLWMLMIDANVFVPVAGETGDAEEAFTDSTDAGWNAMLIHKRFILDWVKSVTERARKLGKTVVAFSHYPALDPLDSTRDDELAVLGQTSLLGRIPKPDVGDALVDAGICVHFSGHLHINDTARHRNANGFLFNVSVPSLVAFPGAYKILRIQPNSLDIETISIDDMALDTDILSQYAAEAKRNKINPGELLNAANHGEFLSSHLAHLVGRRFCAGSGRKNLLKQCEILGCWIWPLWRSSSIPSVPARPPISKRQLVIVISSAS</sequence>
<keyword evidence="2" id="KW-1185">Reference proteome</keyword>
<dbReference type="InterPro" id="IPR029052">
    <property type="entry name" value="Metallo-depent_PP-like"/>
</dbReference>
<dbReference type="SUPFAM" id="SSF56300">
    <property type="entry name" value="Metallo-dependent phosphatases"/>
    <property type="match status" value="1"/>
</dbReference>
<dbReference type="Gene3D" id="3.60.21.10">
    <property type="match status" value="1"/>
</dbReference>
<proteinExistence type="predicted"/>
<accession>A0ABX1DQE2</accession>
<reference evidence="1 2" key="1">
    <citation type="submission" date="2020-03" db="EMBL/GenBank/DDBJ databases">
        <title>Whole genome sequencing of clinical and environmental type strains of Ochrobactrum.</title>
        <authorList>
            <person name="Dharne M."/>
        </authorList>
    </citation>
    <scope>NUCLEOTIDE SEQUENCE [LARGE SCALE GENOMIC DNA]</scope>
    <source>
        <strain evidence="1 2">CIP 109452</strain>
    </source>
</reference>
<comment type="caution">
    <text evidence="1">The sequence shown here is derived from an EMBL/GenBank/DDBJ whole genome shotgun (WGS) entry which is preliminary data.</text>
</comment>
<dbReference type="Proteomes" id="UP000704467">
    <property type="component" value="Unassembled WGS sequence"/>
</dbReference>
<protein>
    <recommendedName>
        <fullName evidence="3">Metallophosphoesterase</fullName>
    </recommendedName>
</protein>
<organism evidence="1 2">
    <name type="scientific">Brucella haematophila</name>
    <dbReference type="NCBI Taxonomy" id="419474"/>
    <lineage>
        <taxon>Bacteria</taxon>
        <taxon>Pseudomonadati</taxon>
        <taxon>Pseudomonadota</taxon>
        <taxon>Alphaproteobacteria</taxon>
        <taxon>Hyphomicrobiales</taxon>
        <taxon>Brucellaceae</taxon>
        <taxon>Brucella/Ochrobactrum group</taxon>
        <taxon>Brucella</taxon>
    </lineage>
</organism>
<evidence type="ECO:0008006" key="3">
    <source>
        <dbReference type="Google" id="ProtNLM"/>
    </source>
</evidence>
<evidence type="ECO:0000313" key="2">
    <source>
        <dbReference type="Proteomes" id="UP000704467"/>
    </source>
</evidence>
<evidence type="ECO:0000313" key="1">
    <source>
        <dbReference type="EMBL" id="NKC05160.1"/>
    </source>
</evidence>
<name>A0ABX1DQE2_9HYPH</name>
<gene>
    <name evidence="1" type="ORF">HED55_24325</name>
</gene>